<keyword evidence="1" id="KW-0539">Nucleus</keyword>
<dbReference type="GO" id="GO:0000981">
    <property type="term" value="F:DNA-binding transcription factor activity, RNA polymerase II-specific"/>
    <property type="evidence" value="ECO:0007669"/>
    <property type="project" value="InterPro"/>
</dbReference>
<name>A0A1J7I548_9PEZI</name>
<dbReference type="InParanoid" id="A0A1J7I548"/>
<dbReference type="SMART" id="SM00066">
    <property type="entry name" value="GAL4"/>
    <property type="match status" value="1"/>
</dbReference>
<feature type="domain" description="Zn(2)-C6 fungal-type" evidence="3">
    <location>
        <begin position="27"/>
        <end position="55"/>
    </location>
</feature>
<evidence type="ECO:0000259" key="3">
    <source>
        <dbReference type="PROSITE" id="PS50048"/>
    </source>
</evidence>
<dbReference type="EMBL" id="KV875112">
    <property type="protein sequence ID" value="OIW22581.1"/>
    <property type="molecule type" value="Genomic_DNA"/>
</dbReference>
<sequence length="496" mass="55255">MGRENVLEVQTSTSRSTMVYHGVVSKGCERCRQRKVKCDQRKPQCLRCEKAKTQCPGYRNLADVLFRDESERIERRARILNGDLPVPQNRPSSDPSSKPPSPPTSVPRPLGQPVTELAANFFFTKYYVCDEPSLPDGAHKWLAQAYSETPPNHALRAVIEAAGMAGISNVHHAPSMRSRSKHQYGLALEALKTLLNDVNEAVADTTLMTVNLFGLFEFITFDNWDHSQAWAAHIAGATALLQLRGQEQFKTERGGLLFVQLRSQMLYACMQHDVPLSPALLQLSHMFDISILGQRRKESRPGPLGYMCFRLLHLRDAIRRDGLRDKQTICATLAEIDRDLMAWAACHPTCMTLDAPVGSSDEIYFQGKRHVYSNLLTAQAWNNWRTLRIVANQMMIQTEACSDLSDITGASSSASPIIRQLSDDICISAASFAGSPRIVGIIWPLSVVARESSNTLTNRRWAVEQLRSINLSMGFRQAGLLAETISRELDTSAAPC</sequence>
<dbReference type="OrthoDB" id="4220372at2759"/>
<dbReference type="InterPro" id="IPR053175">
    <property type="entry name" value="DHMBA_Reg_Transcription_Factor"/>
</dbReference>
<evidence type="ECO:0000313" key="5">
    <source>
        <dbReference type="Proteomes" id="UP000182658"/>
    </source>
</evidence>
<dbReference type="SUPFAM" id="SSF57701">
    <property type="entry name" value="Zn2/Cys6 DNA-binding domain"/>
    <property type="match status" value="1"/>
</dbReference>
<dbReference type="Proteomes" id="UP000182658">
    <property type="component" value="Unassembled WGS sequence"/>
</dbReference>
<dbReference type="InterPro" id="IPR036864">
    <property type="entry name" value="Zn2-C6_fun-type_DNA-bd_sf"/>
</dbReference>
<protein>
    <recommendedName>
        <fullName evidence="3">Zn(2)-C6 fungal-type domain-containing protein</fullName>
    </recommendedName>
</protein>
<feature type="region of interest" description="Disordered" evidence="2">
    <location>
        <begin position="78"/>
        <end position="111"/>
    </location>
</feature>
<dbReference type="Gene3D" id="4.10.240.10">
    <property type="entry name" value="Zn(2)-C6 fungal-type DNA-binding domain"/>
    <property type="match status" value="1"/>
</dbReference>
<keyword evidence="5" id="KW-1185">Reference proteome</keyword>
<dbReference type="Pfam" id="PF00172">
    <property type="entry name" value="Zn_clus"/>
    <property type="match status" value="1"/>
</dbReference>
<dbReference type="STRING" id="1408157.A0A1J7I548"/>
<dbReference type="PROSITE" id="PS50048">
    <property type="entry name" value="ZN2_CY6_FUNGAL_2"/>
    <property type="match status" value="1"/>
</dbReference>
<evidence type="ECO:0000256" key="2">
    <source>
        <dbReference type="SAM" id="MobiDB-lite"/>
    </source>
</evidence>
<dbReference type="GO" id="GO:0008270">
    <property type="term" value="F:zinc ion binding"/>
    <property type="evidence" value="ECO:0007669"/>
    <property type="project" value="InterPro"/>
</dbReference>
<dbReference type="AlphaFoldDB" id="A0A1J7I548"/>
<dbReference type="CDD" id="cd00067">
    <property type="entry name" value="GAL4"/>
    <property type="match status" value="1"/>
</dbReference>
<gene>
    <name evidence="4" type="ORF">CONLIGDRAFT_215731</name>
</gene>
<reference evidence="4 5" key="1">
    <citation type="submission" date="2016-10" db="EMBL/GenBank/DDBJ databases">
        <title>Draft genome sequence of Coniochaeta ligniaria NRRL30616, a lignocellulolytic fungus for bioabatement of inhibitors in plant biomass hydrolysates.</title>
        <authorList>
            <consortium name="DOE Joint Genome Institute"/>
            <person name="Jimenez D.J."/>
            <person name="Hector R.E."/>
            <person name="Riley R."/>
            <person name="Sun H."/>
            <person name="Grigoriev I.V."/>
            <person name="Van Elsas J.D."/>
            <person name="Nichols N.N."/>
        </authorList>
    </citation>
    <scope>NUCLEOTIDE SEQUENCE [LARGE SCALE GENOMIC DNA]</scope>
    <source>
        <strain evidence="4 5">NRRL 30616</strain>
    </source>
</reference>
<dbReference type="InterPro" id="IPR001138">
    <property type="entry name" value="Zn2Cys6_DnaBD"/>
</dbReference>
<organism evidence="4 5">
    <name type="scientific">Coniochaeta ligniaria NRRL 30616</name>
    <dbReference type="NCBI Taxonomy" id="1408157"/>
    <lineage>
        <taxon>Eukaryota</taxon>
        <taxon>Fungi</taxon>
        <taxon>Dikarya</taxon>
        <taxon>Ascomycota</taxon>
        <taxon>Pezizomycotina</taxon>
        <taxon>Sordariomycetes</taxon>
        <taxon>Sordariomycetidae</taxon>
        <taxon>Coniochaetales</taxon>
        <taxon>Coniochaetaceae</taxon>
        <taxon>Coniochaeta</taxon>
    </lineage>
</organism>
<evidence type="ECO:0000256" key="1">
    <source>
        <dbReference type="ARBA" id="ARBA00023242"/>
    </source>
</evidence>
<accession>A0A1J7I548</accession>
<proteinExistence type="predicted"/>
<dbReference type="PROSITE" id="PS00463">
    <property type="entry name" value="ZN2_CY6_FUNGAL_1"/>
    <property type="match status" value="1"/>
</dbReference>
<feature type="compositionally biased region" description="Pro residues" evidence="2">
    <location>
        <begin position="97"/>
        <end position="106"/>
    </location>
</feature>
<dbReference type="PANTHER" id="PTHR38791">
    <property type="entry name" value="ZN(II)2CYS6 TRANSCRIPTION FACTOR (EUROFUNG)-RELATED-RELATED"/>
    <property type="match status" value="1"/>
</dbReference>
<evidence type="ECO:0000313" key="4">
    <source>
        <dbReference type="EMBL" id="OIW22581.1"/>
    </source>
</evidence>